<keyword evidence="1" id="KW-1133">Transmembrane helix</keyword>
<keyword evidence="1" id="KW-0472">Membrane</keyword>
<feature type="transmembrane region" description="Helical" evidence="1">
    <location>
        <begin position="341"/>
        <end position="360"/>
    </location>
</feature>
<sequence length="366" mass="38884">MLCERRPLRPPFPFFGKEMIDNIDHCRAYRAKSDFRRCWLPTGLRSPCVVSSRSFATMSVAIFLIALGAAGVMGFANQRGGTCTVAAIEEIVDHGRFGRARALLETSLWIAGGLLVLGTFGRLPQTPNGYSASIATVSGGILFGIGAFVNRACIFGAVARLGSGEWAYLGTPVGFFAGVLIGNALPEPGKITGTALLLSGPIWLALIAAILIVGRSFFHARRIRMGKKKILEAVWSPHFATMIIGLTFLVALQAGGAWTYSEYFSDIARGHSSGGAIKLLLNLALLTGAVVGGWTAGKNRFILPDLGSVVRTTLGGIIMGLGGSLIPGGNTGLVLIGMPLLWPYAWLAFGSICLTIYVAIRITRLR</sequence>
<reference evidence="2 3" key="1">
    <citation type="submission" date="2018-07" db="EMBL/GenBank/DDBJ databases">
        <title>Genomic and Epidemiologic Investigation of an Indolent Hospital Outbreak.</title>
        <authorList>
            <person name="Johnson R.C."/>
            <person name="Deming C."/>
            <person name="Conlan S."/>
            <person name="Zellmer C.J."/>
            <person name="Michelin A.V."/>
            <person name="Lee-Lin S."/>
            <person name="Thomas P.J."/>
            <person name="Park M."/>
            <person name="Weingarten R.A."/>
            <person name="Less J."/>
            <person name="Dekker J.P."/>
            <person name="Frank K.M."/>
            <person name="Musser K.A."/>
            <person name="Mcquiston J.R."/>
            <person name="Henderson D.K."/>
            <person name="Lau A.F."/>
            <person name="Palmore T.N."/>
            <person name="Segre J.A."/>
        </authorList>
    </citation>
    <scope>NUCLEOTIDE SEQUENCE [LARGE SCALE GENOMIC DNA]</scope>
    <source>
        <strain evidence="2 3">SK-NIH.Env6_1116</strain>
    </source>
</reference>
<accession>A0A430BN73</accession>
<dbReference type="InterPro" id="IPR007272">
    <property type="entry name" value="Sulf_transp_TsuA/YedE"/>
</dbReference>
<dbReference type="Proteomes" id="UP000287401">
    <property type="component" value="Unassembled WGS sequence"/>
</dbReference>
<dbReference type="AlphaFoldDB" id="A0A430BN73"/>
<keyword evidence="1" id="KW-0812">Transmembrane</keyword>
<feature type="transmembrane region" description="Helical" evidence="1">
    <location>
        <begin position="102"/>
        <end position="120"/>
    </location>
</feature>
<proteinExistence type="predicted"/>
<comment type="caution">
    <text evidence="2">The sequence shown here is derived from an EMBL/GenBank/DDBJ whole genome shotgun (WGS) entry which is preliminary data.</text>
</comment>
<feature type="transmembrane region" description="Helical" evidence="1">
    <location>
        <begin position="309"/>
        <end position="329"/>
    </location>
</feature>
<feature type="transmembrane region" description="Helical" evidence="1">
    <location>
        <begin position="191"/>
        <end position="218"/>
    </location>
</feature>
<dbReference type="Pfam" id="PF04143">
    <property type="entry name" value="Sulf_transp"/>
    <property type="match status" value="1"/>
</dbReference>
<dbReference type="EMBL" id="QRAL01000029">
    <property type="protein sequence ID" value="RSU54157.1"/>
    <property type="molecule type" value="Genomic_DNA"/>
</dbReference>
<evidence type="ECO:0000313" key="2">
    <source>
        <dbReference type="EMBL" id="RSU54157.1"/>
    </source>
</evidence>
<gene>
    <name evidence="2" type="ORF">DAH51_20110</name>
</gene>
<protein>
    <submittedName>
        <fullName evidence="2">YeeE/YedE family protein</fullName>
    </submittedName>
</protein>
<feature type="transmembrane region" description="Helical" evidence="1">
    <location>
        <begin position="279"/>
        <end position="297"/>
    </location>
</feature>
<feature type="transmembrane region" description="Helical" evidence="1">
    <location>
        <begin position="239"/>
        <end position="259"/>
    </location>
</feature>
<feature type="transmembrane region" description="Helical" evidence="1">
    <location>
        <begin position="166"/>
        <end position="185"/>
    </location>
</feature>
<name>A0A430BN73_SPHYA</name>
<feature type="transmembrane region" description="Helical" evidence="1">
    <location>
        <begin position="132"/>
        <end position="154"/>
    </location>
</feature>
<evidence type="ECO:0000256" key="1">
    <source>
        <dbReference type="SAM" id="Phobius"/>
    </source>
</evidence>
<evidence type="ECO:0000313" key="3">
    <source>
        <dbReference type="Proteomes" id="UP000287401"/>
    </source>
</evidence>
<organism evidence="2 3">
    <name type="scientific">Sphingobium yanoikuyae</name>
    <name type="common">Sphingomonas yanoikuyae</name>
    <dbReference type="NCBI Taxonomy" id="13690"/>
    <lineage>
        <taxon>Bacteria</taxon>
        <taxon>Pseudomonadati</taxon>
        <taxon>Pseudomonadota</taxon>
        <taxon>Alphaproteobacteria</taxon>
        <taxon>Sphingomonadales</taxon>
        <taxon>Sphingomonadaceae</taxon>
        <taxon>Sphingobium</taxon>
    </lineage>
</organism>
<feature type="transmembrane region" description="Helical" evidence="1">
    <location>
        <begin position="55"/>
        <end position="76"/>
    </location>
</feature>